<feature type="compositionally biased region" description="Basic residues" evidence="12">
    <location>
        <begin position="176"/>
        <end position="197"/>
    </location>
</feature>
<keyword evidence="8" id="KW-0460">Magnesium</keyword>
<keyword evidence="11" id="KW-0234">DNA repair</keyword>
<dbReference type="Proteomes" id="UP000032686">
    <property type="component" value="Segment"/>
</dbReference>
<dbReference type="KEGG" id="vg:24722412"/>
<dbReference type="InterPro" id="IPR036397">
    <property type="entry name" value="RNaseH_sf"/>
</dbReference>
<evidence type="ECO:0000256" key="12">
    <source>
        <dbReference type="SAM" id="MobiDB-lite"/>
    </source>
</evidence>
<dbReference type="GO" id="GO:0004520">
    <property type="term" value="F:DNA endonuclease activity"/>
    <property type="evidence" value="ECO:0007669"/>
    <property type="project" value="InterPro"/>
</dbReference>
<dbReference type="InterPro" id="IPR002176">
    <property type="entry name" value="X-over_junc_endoDNase_RuvC"/>
</dbReference>
<evidence type="ECO:0000313" key="14">
    <source>
        <dbReference type="Proteomes" id="UP000032686"/>
    </source>
</evidence>
<evidence type="ECO:0000256" key="6">
    <source>
        <dbReference type="ARBA" id="ARBA00022763"/>
    </source>
</evidence>
<dbReference type="PANTHER" id="PTHR30194:SF3">
    <property type="entry name" value="CROSSOVER JUNCTION ENDODEOXYRIBONUCLEASE RUVC"/>
    <property type="match status" value="1"/>
</dbReference>
<dbReference type="RefSeq" id="YP_009147803.1">
    <property type="nucleotide sequence ID" value="NC_027341.1"/>
</dbReference>
<dbReference type="InterPro" id="IPR012337">
    <property type="entry name" value="RNaseH-like_sf"/>
</dbReference>
<comment type="similarity">
    <text evidence="1">Belongs to the RuvC family.</text>
</comment>
<dbReference type="GO" id="GO:0006281">
    <property type="term" value="P:DNA repair"/>
    <property type="evidence" value="ECO:0007669"/>
    <property type="project" value="UniProtKB-KW"/>
</dbReference>
<keyword evidence="10" id="KW-0233">DNA recombination</keyword>
<evidence type="ECO:0000256" key="9">
    <source>
        <dbReference type="ARBA" id="ARBA00023125"/>
    </source>
</evidence>
<evidence type="ECO:0000313" key="13">
    <source>
        <dbReference type="EMBL" id="AIX12649.1"/>
    </source>
</evidence>
<dbReference type="OrthoDB" id="10290at10239"/>
<protein>
    <submittedName>
        <fullName evidence="13">Holliday junction endonuclease</fullName>
    </submittedName>
</protein>
<proteinExistence type="inferred from homology"/>
<evidence type="ECO:0000256" key="11">
    <source>
        <dbReference type="ARBA" id="ARBA00023204"/>
    </source>
</evidence>
<dbReference type="GO" id="GO:0016787">
    <property type="term" value="F:hydrolase activity"/>
    <property type="evidence" value="ECO:0007669"/>
    <property type="project" value="UniProtKB-KW"/>
</dbReference>
<dbReference type="Gene3D" id="3.30.420.10">
    <property type="entry name" value="Ribonuclease H-like superfamily/Ribonuclease H"/>
    <property type="match status" value="1"/>
</dbReference>
<dbReference type="PANTHER" id="PTHR30194">
    <property type="entry name" value="CROSSOVER JUNCTION ENDODEOXYRIBONUCLEASE RUVC"/>
    <property type="match status" value="1"/>
</dbReference>
<dbReference type="PRINTS" id="PR00696">
    <property type="entry name" value="RSOLVASERUVC"/>
</dbReference>
<evidence type="ECO:0000256" key="1">
    <source>
        <dbReference type="ARBA" id="ARBA00009518"/>
    </source>
</evidence>
<name>A0A0D3MSZ5_9CAUD</name>
<reference evidence="13 14" key="1">
    <citation type="journal article" date="2015" name="Appl. Environ. Microbiol.">
        <title>Lactococcal 949 group phages recognize a carbohydrate receptor on the host cell surface.</title>
        <authorList>
            <person name="Mahony J."/>
            <person name="Randazzo W."/>
            <person name="Neve H."/>
            <person name="Settanni L."/>
            <person name="van Sinderen D."/>
        </authorList>
    </citation>
    <scope>NUCLEOTIDE SEQUENCE [LARGE SCALE GENOMIC DNA]</scope>
    <source>
        <strain evidence="13">WRP3</strain>
    </source>
</reference>
<evidence type="ECO:0000256" key="5">
    <source>
        <dbReference type="ARBA" id="ARBA00022759"/>
    </source>
</evidence>
<keyword evidence="14" id="KW-1185">Reference proteome</keyword>
<keyword evidence="5 13" id="KW-0255">Endonuclease</keyword>
<evidence type="ECO:0000256" key="3">
    <source>
        <dbReference type="ARBA" id="ARBA00022722"/>
    </source>
</evidence>
<organism evidence="13 14">
    <name type="scientific">Lactococcus phage WRP3</name>
    <dbReference type="NCBI Taxonomy" id="1560313"/>
    <lineage>
        <taxon>Viruses</taxon>
        <taxon>Duplodnaviria</taxon>
        <taxon>Heunggongvirae</taxon>
        <taxon>Uroviricota</taxon>
        <taxon>Caudoviricetes</taxon>
        <taxon>Audreyjarvisvirus</taxon>
        <taxon>Audreyjarvisvirus WRP3</taxon>
    </lineage>
</organism>
<keyword evidence="4" id="KW-0479">Metal-binding</keyword>
<evidence type="ECO:0000256" key="10">
    <source>
        <dbReference type="ARBA" id="ARBA00023172"/>
    </source>
</evidence>
<dbReference type="GeneID" id="24722412"/>
<evidence type="ECO:0000256" key="8">
    <source>
        <dbReference type="ARBA" id="ARBA00022842"/>
    </source>
</evidence>
<gene>
    <name evidence="13" type="ORF">WRP3_146</name>
</gene>
<dbReference type="GO" id="GO:0046872">
    <property type="term" value="F:metal ion binding"/>
    <property type="evidence" value="ECO:0007669"/>
    <property type="project" value="UniProtKB-KW"/>
</dbReference>
<accession>A0A0D3MSZ5</accession>
<evidence type="ECO:0000256" key="4">
    <source>
        <dbReference type="ARBA" id="ARBA00022723"/>
    </source>
</evidence>
<dbReference type="GO" id="GO:0006310">
    <property type="term" value="P:DNA recombination"/>
    <property type="evidence" value="ECO:0007669"/>
    <property type="project" value="UniProtKB-KW"/>
</dbReference>
<keyword evidence="3" id="KW-0540">Nuclease</keyword>
<keyword evidence="7" id="KW-0378">Hydrolase</keyword>
<keyword evidence="2" id="KW-0963">Cytoplasm</keyword>
<keyword evidence="9" id="KW-0238">DNA-binding</keyword>
<evidence type="ECO:0000256" key="7">
    <source>
        <dbReference type="ARBA" id="ARBA00022801"/>
    </source>
</evidence>
<sequence>MYIYGLDPSLKNSGIVIIDEDTKEIVYVGSIRTDNIKEYKKLPDETRNPKKLRFIYEELTRLTREYPPSVAVIERGFTRFNASTQVVFRVHGIFNLVFSEVENIYYPAKTIRETLYKGNASKEEVEDILSKHLNMTFNSDDESDAMAVAYAYLVKNGLKWTKPKAYTKSEIEALKKPKNGTKKKSAGTKKKKTSKKTIVKEAKTPKEFDIDKMFKDLENTAKKREN</sequence>
<dbReference type="GO" id="GO:0003677">
    <property type="term" value="F:DNA binding"/>
    <property type="evidence" value="ECO:0007669"/>
    <property type="project" value="UniProtKB-KW"/>
</dbReference>
<feature type="region of interest" description="Disordered" evidence="12">
    <location>
        <begin position="175"/>
        <end position="198"/>
    </location>
</feature>
<dbReference type="EMBL" id="KM677185">
    <property type="protein sequence ID" value="AIX12649.1"/>
    <property type="molecule type" value="Genomic_DNA"/>
</dbReference>
<dbReference type="SUPFAM" id="SSF53098">
    <property type="entry name" value="Ribonuclease H-like"/>
    <property type="match status" value="1"/>
</dbReference>
<keyword evidence="6" id="KW-0227">DNA damage</keyword>
<dbReference type="Pfam" id="PF02075">
    <property type="entry name" value="RuvC"/>
    <property type="match status" value="1"/>
</dbReference>
<evidence type="ECO:0000256" key="2">
    <source>
        <dbReference type="ARBA" id="ARBA00022490"/>
    </source>
</evidence>